<feature type="compositionally biased region" description="Low complexity" evidence="3">
    <location>
        <begin position="625"/>
        <end position="639"/>
    </location>
</feature>
<evidence type="ECO:0000256" key="2">
    <source>
        <dbReference type="SAM" id="Coils"/>
    </source>
</evidence>
<dbReference type="AlphaFoldDB" id="A0A8S1V517"/>
<feature type="coiled-coil region" evidence="2">
    <location>
        <begin position="284"/>
        <end position="374"/>
    </location>
</feature>
<gene>
    <name evidence="5" type="ORF">POCTA_138.1.T0540173</name>
</gene>
<feature type="domain" description="EF-hand" evidence="4">
    <location>
        <begin position="1059"/>
        <end position="1094"/>
    </location>
</feature>
<feature type="compositionally biased region" description="Polar residues" evidence="3">
    <location>
        <begin position="555"/>
        <end position="564"/>
    </location>
</feature>
<reference evidence="5" key="1">
    <citation type="submission" date="2021-01" db="EMBL/GenBank/DDBJ databases">
        <authorList>
            <consortium name="Genoscope - CEA"/>
            <person name="William W."/>
        </authorList>
    </citation>
    <scope>NUCLEOTIDE SEQUENCE</scope>
</reference>
<sequence>MNSCSPVLSQSKVTTTSGFLKNLLDYKASLNSNGSSKKQSISSFQRDISHLADSFRHKTLQQQIKEKQQIAEMRLNEYILKQKERKQNQEYMMQNQRYHYKTQNLENTFDDVLQILEKYSDFNLNWVAQDLQEVSGNRKNVMLNLKSTIVNGIEKGYFEDISSTQNTERKLSIKKKIIKDMKHTSTHFFSNEPTGRNDAINLKRWLQNQLENISQNPSVDHKSKLQQASDVLFLCLNELIRQVSFQCTERGQLMLAIFKGYITVFRKTINMSESDKQQMQIMGYKNQLEQQVEFEQQQDELNEKILDLKKVIQKLENQLKTQKEDEQNLMSIVQKLTKQNELDKTMKKSAATLISNLNREIKELRNKIQKIQYIKQSGHQVIKVEEEEDEQDLSLSQVLKEVEQKTSVEQNPDIVVKDIVDEPPKITFSVNCQTEISVRTYDTQTDLNLIGLQYDKIINQQELDQHFKEFQLKEQMGYFLSDDQQQSMSNSKNSQCQPQIQQSKDQRASLIRILDGLPGSMDNIKNMKKEDMFDLFVNNMKTLRELFDKEEPQEKQVQSDSEQSMFVEPPEVNSDEKRSINKDSKNNIRLIAEVAEMDEASPMPNGQKRINFSLKKLSFEKIEQQNVKNNTNSQKQSQKSNKRQLEKMFSSDKLALPTVKEFQPNELTQTQMLTNSNSHLNTINSNQSVIQSSTNLQANTIANKFGLTRQEQIQLKTQVAMLIMLYNLQIQKQQNLTRSMNDLAGLLNQLFSFTRKLMIHILRTQQQSHKQIVEQFLVEFDSLRKRMPIELDAEIQEEEYLITEFDEEEEKEKKKQILFKKKKNRITKALQFNFQQKQNKVNQIDRLMHPGVILAVKAREQSYLFKKVVNYWPLKNVLRTITQLYDEKIRSSKDNESQKDLEMQIFVFNNFLNRYGFKNVAEKKYLQFLLSVIHFSSIFRVNVFARMIAILQDEHLNFSIEESSFFLQGYDFMCSESSLGVNVVQSESEQKFHVPYLRALDYMKVFLENKMMEDELRDLKNDLENLKEPDPKNLNKQGLIDVDNFLVKVMNKYRIITTRTKEFVIHAFQAADLDGNKKINNNEFITLFRHIEHQKFNFKDAMNLFYEQADIVQGEERSLSFNRFTSLCVSQQIFTFQALNHFINVRTNDDVEKQFLLVRQEWPNYKTEIEGTLKELQPYVTPEIFQEWNTILKTLEQRIMSQANQQSSIKPILIAHRILKLELQRLLHVGHQEDDIDENAIIQ</sequence>
<evidence type="ECO:0000259" key="4">
    <source>
        <dbReference type="PROSITE" id="PS50222"/>
    </source>
</evidence>
<organism evidence="5 6">
    <name type="scientific">Paramecium octaurelia</name>
    <dbReference type="NCBI Taxonomy" id="43137"/>
    <lineage>
        <taxon>Eukaryota</taxon>
        <taxon>Sar</taxon>
        <taxon>Alveolata</taxon>
        <taxon>Ciliophora</taxon>
        <taxon>Intramacronucleata</taxon>
        <taxon>Oligohymenophorea</taxon>
        <taxon>Peniculida</taxon>
        <taxon>Parameciidae</taxon>
        <taxon>Paramecium</taxon>
    </lineage>
</organism>
<dbReference type="InterPro" id="IPR019347">
    <property type="entry name" value="Axonemal_dynein_light_chain"/>
</dbReference>
<dbReference type="OMA" id="NQRYHYK"/>
<feature type="region of interest" description="Disordered" evidence="3">
    <location>
        <begin position="625"/>
        <end position="646"/>
    </location>
</feature>
<dbReference type="PROSITE" id="PS50222">
    <property type="entry name" value="EF_HAND_2"/>
    <property type="match status" value="1"/>
</dbReference>
<dbReference type="InterPro" id="IPR002048">
    <property type="entry name" value="EF_hand_dom"/>
</dbReference>
<dbReference type="GO" id="GO:0005737">
    <property type="term" value="C:cytoplasm"/>
    <property type="evidence" value="ECO:0007669"/>
    <property type="project" value="UniProtKB-ARBA"/>
</dbReference>
<dbReference type="Proteomes" id="UP000683925">
    <property type="component" value="Unassembled WGS sequence"/>
</dbReference>
<keyword evidence="6" id="KW-1185">Reference proteome</keyword>
<dbReference type="PANTHER" id="PTHR34894:SF5">
    <property type="entry name" value="EF-HAND DOMAIN-CONTAINING PROTEIN"/>
    <property type="match status" value="1"/>
</dbReference>
<name>A0A8S1V517_PAROT</name>
<dbReference type="Pfam" id="PF10211">
    <property type="entry name" value="Ax_dynein_light"/>
    <property type="match status" value="1"/>
</dbReference>
<proteinExistence type="predicted"/>
<evidence type="ECO:0000256" key="1">
    <source>
        <dbReference type="ARBA" id="ARBA00023054"/>
    </source>
</evidence>
<dbReference type="EMBL" id="CAJJDP010000054">
    <property type="protein sequence ID" value="CAD8169856.1"/>
    <property type="molecule type" value="Genomic_DNA"/>
</dbReference>
<evidence type="ECO:0000313" key="5">
    <source>
        <dbReference type="EMBL" id="CAD8169856.1"/>
    </source>
</evidence>
<feature type="region of interest" description="Disordered" evidence="3">
    <location>
        <begin position="549"/>
        <end position="579"/>
    </location>
</feature>
<protein>
    <recommendedName>
        <fullName evidence="4">EF-hand domain-containing protein</fullName>
    </recommendedName>
</protein>
<dbReference type="GO" id="GO:0005509">
    <property type="term" value="F:calcium ion binding"/>
    <property type="evidence" value="ECO:0007669"/>
    <property type="project" value="InterPro"/>
</dbReference>
<evidence type="ECO:0000313" key="6">
    <source>
        <dbReference type="Proteomes" id="UP000683925"/>
    </source>
</evidence>
<dbReference type="InterPro" id="IPR018247">
    <property type="entry name" value="EF_Hand_1_Ca_BS"/>
</dbReference>
<dbReference type="OrthoDB" id="1927454at2759"/>
<dbReference type="PANTHER" id="PTHR34894">
    <property type="entry name" value="SAM-DEPENDENT METHYLTRANSFERASE RSMI, CONSERVED SITE"/>
    <property type="match status" value="1"/>
</dbReference>
<feature type="coiled-coil region" evidence="2">
    <location>
        <begin position="1002"/>
        <end position="1029"/>
    </location>
</feature>
<dbReference type="PROSITE" id="PS00018">
    <property type="entry name" value="EF_HAND_1"/>
    <property type="match status" value="1"/>
</dbReference>
<keyword evidence="1 2" id="KW-0175">Coiled coil</keyword>
<evidence type="ECO:0000256" key="3">
    <source>
        <dbReference type="SAM" id="MobiDB-lite"/>
    </source>
</evidence>
<accession>A0A8S1V517</accession>
<comment type="caution">
    <text evidence="5">The sequence shown here is derived from an EMBL/GenBank/DDBJ whole genome shotgun (WGS) entry which is preliminary data.</text>
</comment>